<dbReference type="GO" id="GO:0006950">
    <property type="term" value="P:response to stress"/>
    <property type="evidence" value="ECO:0007669"/>
    <property type="project" value="TreeGrafter"/>
</dbReference>
<name>A0A2C7AV70_9ACTN</name>
<dbReference type="SMART" id="SM00347">
    <property type="entry name" value="HTH_MARR"/>
    <property type="match status" value="1"/>
</dbReference>
<feature type="region of interest" description="Disordered" evidence="1">
    <location>
        <begin position="1"/>
        <end position="41"/>
    </location>
</feature>
<dbReference type="GO" id="GO:0003700">
    <property type="term" value="F:DNA-binding transcription factor activity"/>
    <property type="evidence" value="ECO:0007669"/>
    <property type="project" value="InterPro"/>
</dbReference>
<dbReference type="InterPro" id="IPR036390">
    <property type="entry name" value="WH_DNA-bd_sf"/>
</dbReference>
<gene>
    <name evidence="3" type="ORF">PFR_JS10_1999</name>
</gene>
<accession>A0A2C7AV70</accession>
<dbReference type="AlphaFoldDB" id="A0A2C7AV70"/>
<evidence type="ECO:0000256" key="1">
    <source>
        <dbReference type="SAM" id="MobiDB-lite"/>
    </source>
</evidence>
<feature type="compositionally biased region" description="Basic and acidic residues" evidence="1">
    <location>
        <begin position="8"/>
        <end position="26"/>
    </location>
</feature>
<dbReference type="InterPro" id="IPR036388">
    <property type="entry name" value="WH-like_DNA-bd_sf"/>
</dbReference>
<dbReference type="Pfam" id="PF12802">
    <property type="entry name" value="MarR_2"/>
    <property type="match status" value="1"/>
</dbReference>
<dbReference type="Gene3D" id="1.10.10.10">
    <property type="entry name" value="Winged helix-like DNA-binding domain superfamily/Winged helix DNA-binding domain"/>
    <property type="match status" value="1"/>
</dbReference>
<organism evidence="3">
    <name type="scientific">Propionibacterium freudenreichii</name>
    <dbReference type="NCBI Taxonomy" id="1744"/>
    <lineage>
        <taxon>Bacteria</taxon>
        <taxon>Bacillati</taxon>
        <taxon>Actinomycetota</taxon>
        <taxon>Actinomycetes</taxon>
        <taxon>Propionibacteriales</taxon>
        <taxon>Propionibacteriaceae</taxon>
        <taxon>Propionibacterium</taxon>
    </lineage>
</organism>
<dbReference type="PANTHER" id="PTHR33164">
    <property type="entry name" value="TRANSCRIPTIONAL REGULATOR, MARR FAMILY"/>
    <property type="match status" value="1"/>
</dbReference>
<protein>
    <submittedName>
        <fullName evidence="3">Transcriptional regulator</fullName>
    </submittedName>
</protein>
<evidence type="ECO:0000259" key="2">
    <source>
        <dbReference type="PROSITE" id="PS50995"/>
    </source>
</evidence>
<dbReference type="InterPro" id="IPR000835">
    <property type="entry name" value="HTH_MarR-typ"/>
</dbReference>
<dbReference type="EMBL" id="LT576035">
    <property type="protein sequence ID" value="SBN39642.1"/>
    <property type="molecule type" value="Genomic_DNA"/>
</dbReference>
<feature type="domain" description="HTH marR-type" evidence="2">
    <location>
        <begin position="44"/>
        <end position="177"/>
    </location>
</feature>
<dbReference type="SUPFAM" id="SSF46785">
    <property type="entry name" value="Winged helix' DNA-binding domain"/>
    <property type="match status" value="1"/>
</dbReference>
<dbReference type="PROSITE" id="PS50995">
    <property type="entry name" value="HTH_MARR_2"/>
    <property type="match status" value="1"/>
</dbReference>
<evidence type="ECO:0000313" key="3">
    <source>
        <dbReference type="EMBL" id="SBN39642.1"/>
    </source>
</evidence>
<reference evidence="3" key="1">
    <citation type="submission" date="2016-05" db="EMBL/GenBank/DDBJ databases">
        <authorList>
            <person name="Lavstsen T."/>
            <person name="Jespersen J.S."/>
        </authorList>
    </citation>
    <scope>NUCLEOTIDE SEQUENCE</scope>
    <source>
        <strain evidence="3">PFRJS10</strain>
    </source>
</reference>
<dbReference type="InterPro" id="IPR039422">
    <property type="entry name" value="MarR/SlyA-like"/>
</dbReference>
<dbReference type="PANTHER" id="PTHR33164:SF43">
    <property type="entry name" value="HTH-TYPE TRANSCRIPTIONAL REPRESSOR YETL"/>
    <property type="match status" value="1"/>
</dbReference>
<dbReference type="RefSeq" id="WP_063493624.1">
    <property type="nucleotide sequence ID" value="NZ_JASFBU010000034.1"/>
</dbReference>
<sequence>MGQPARGEGVRDDDAPAEHTHSEHTHSGHAVTPSPDDRSRDKQLGELADRIVRVARRIEAHRFQDSLITPVSPLEALFLRYVDDHPGASPGVLARDLMVRSSNASAGLRSLERKGLVTRSADRDDARVTRLFVTDDARRGTARVRVEWAHLLNELLPPSANVAEALHVLELLDDAPAERDS</sequence>
<proteinExistence type="predicted"/>